<evidence type="ECO:0000313" key="4">
    <source>
        <dbReference type="Proteomes" id="UP000649617"/>
    </source>
</evidence>
<feature type="signal peptide" evidence="2">
    <location>
        <begin position="1"/>
        <end position="20"/>
    </location>
</feature>
<dbReference type="AlphaFoldDB" id="A0A812YL30"/>
<proteinExistence type="predicted"/>
<protein>
    <submittedName>
        <fullName evidence="3">Uncharacterized protein</fullName>
    </submittedName>
</protein>
<evidence type="ECO:0000313" key="3">
    <source>
        <dbReference type="EMBL" id="CAE7775621.1"/>
    </source>
</evidence>
<sequence>MARELYMMFFTMIYMYGTFGAFQEERQGYVQAPSERDPQFVNLAATTPPNAAARAEEDQLNSTHTPQGNVRFESKATTGLMQVQVADSEKVTQAQMDGRTKTAPEVVATSSTRSFPRAPWRKEACNRNSAAEVIQDEEEDEAREPASSSRPGPTVPSLSEFDPNVRWWSNLTGFTDPFDDGEVHSLLSPETSRTLVANLQGLDTEERARVATSLLAFVGLFIAELLKTVNDAQFGERVELLQRWTIVTMHDEHSLVQHGQVVAPSSFAKKLLDLQATLERQDKAGEGVENHTTMAASSAAGALHSEDEREGILVKRRPDEDWKPATKEEAEELRRHDLQLQEEEAAQARADAAALSSLEAARAREWEDWAMESELRGVPDEAGPRKRVRAVVTMTTSRGAAVARGVVEGDVLRIEEVMLTFALQESSEAPGHREGTADELLVAPTTPSTVLIPETQMEQQVQQMQEVRAQGVDLDSFMCSKEGGAAYQQWVASGKGLQLGAWHGGTGT</sequence>
<dbReference type="EMBL" id="CAJNIZ010047771">
    <property type="protein sequence ID" value="CAE7775621.1"/>
    <property type="molecule type" value="Genomic_DNA"/>
</dbReference>
<organism evidence="3 4">
    <name type="scientific">Symbiodinium pilosum</name>
    <name type="common">Dinoflagellate</name>
    <dbReference type="NCBI Taxonomy" id="2952"/>
    <lineage>
        <taxon>Eukaryota</taxon>
        <taxon>Sar</taxon>
        <taxon>Alveolata</taxon>
        <taxon>Dinophyceae</taxon>
        <taxon>Suessiales</taxon>
        <taxon>Symbiodiniaceae</taxon>
        <taxon>Symbiodinium</taxon>
    </lineage>
</organism>
<evidence type="ECO:0000256" key="1">
    <source>
        <dbReference type="SAM" id="MobiDB-lite"/>
    </source>
</evidence>
<feature type="region of interest" description="Disordered" evidence="1">
    <location>
        <begin position="90"/>
        <end position="159"/>
    </location>
</feature>
<keyword evidence="4" id="KW-1185">Reference proteome</keyword>
<name>A0A812YL30_SYMPI</name>
<reference evidence="3" key="1">
    <citation type="submission" date="2021-02" db="EMBL/GenBank/DDBJ databases">
        <authorList>
            <person name="Dougan E. K."/>
            <person name="Rhodes N."/>
            <person name="Thang M."/>
            <person name="Chan C."/>
        </authorList>
    </citation>
    <scope>NUCLEOTIDE SEQUENCE</scope>
</reference>
<gene>
    <name evidence="3" type="ORF">SPIL2461_LOCUS22953</name>
</gene>
<accession>A0A812YL30</accession>
<feature type="chain" id="PRO_5032822261" evidence="2">
    <location>
        <begin position="21"/>
        <end position="508"/>
    </location>
</feature>
<evidence type="ECO:0000256" key="2">
    <source>
        <dbReference type="SAM" id="SignalP"/>
    </source>
</evidence>
<dbReference type="Proteomes" id="UP000649617">
    <property type="component" value="Unassembled WGS sequence"/>
</dbReference>
<comment type="caution">
    <text evidence="3">The sequence shown here is derived from an EMBL/GenBank/DDBJ whole genome shotgun (WGS) entry which is preliminary data.</text>
</comment>
<keyword evidence="2" id="KW-0732">Signal</keyword>